<dbReference type="InterPro" id="IPR001807">
    <property type="entry name" value="ClC"/>
</dbReference>
<dbReference type="Pfam" id="PF00654">
    <property type="entry name" value="Voltage_CLC"/>
    <property type="match status" value="1"/>
</dbReference>
<dbReference type="Gene3D" id="1.10.3080.10">
    <property type="entry name" value="Clc chloride channel"/>
    <property type="match status" value="1"/>
</dbReference>
<name>A0A369B5T2_9ENTE</name>
<proteinExistence type="predicted"/>
<keyword evidence="4" id="KW-0472">Membrane</keyword>
<gene>
    <name evidence="5" type="ORF">CBF32_01345</name>
</gene>
<dbReference type="AlphaFoldDB" id="A0A369B5T2"/>
<dbReference type="InterPro" id="IPR014743">
    <property type="entry name" value="Cl-channel_core"/>
</dbReference>
<dbReference type="EMBL" id="NGJX01000001">
    <property type="protein sequence ID" value="RSU05669.1"/>
    <property type="molecule type" value="Genomic_DNA"/>
</dbReference>
<dbReference type="PANTHER" id="PTHR43427:SF12">
    <property type="entry name" value="CHLORIDE TRANSPORTER"/>
    <property type="match status" value="1"/>
</dbReference>
<dbReference type="GO" id="GO:0016020">
    <property type="term" value="C:membrane"/>
    <property type="evidence" value="ECO:0007669"/>
    <property type="project" value="UniProtKB-SubCell"/>
</dbReference>
<dbReference type="RefSeq" id="WP_114288733.1">
    <property type="nucleotide sequence ID" value="NZ_JAFLWL010000009.1"/>
</dbReference>
<dbReference type="GO" id="GO:0015108">
    <property type="term" value="F:chloride transmembrane transporter activity"/>
    <property type="evidence" value="ECO:0007669"/>
    <property type="project" value="InterPro"/>
</dbReference>
<organism evidence="5 6">
    <name type="scientific">Vagococcus fluvialis</name>
    <dbReference type="NCBI Taxonomy" id="2738"/>
    <lineage>
        <taxon>Bacteria</taxon>
        <taxon>Bacillati</taxon>
        <taxon>Bacillota</taxon>
        <taxon>Bacilli</taxon>
        <taxon>Lactobacillales</taxon>
        <taxon>Enterococcaceae</taxon>
        <taxon>Vagococcus</taxon>
    </lineage>
</organism>
<evidence type="ECO:0000313" key="6">
    <source>
        <dbReference type="Proteomes" id="UP000288197"/>
    </source>
</evidence>
<reference evidence="5 6" key="1">
    <citation type="submission" date="2017-05" db="EMBL/GenBank/DDBJ databases">
        <title>Vagococcus spp. assemblies.</title>
        <authorList>
            <person name="Gulvik C.A."/>
        </authorList>
    </citation>
    <scope>NUCLEOTIDE SEQUENCE [LARGE SCALE GENOMIC DNA]</scope>
    <source>
        <strain evidence="5 6">NCFB 2497</strain>
    </source>
</reference>
<dbReference type="PROSITE" id="PS51257">
    <property type="entry name" value="PROKAR_LIPOPROTEIN"/>
    <property type="match status" value="1"/>
</dbReference>
<evidence type="ECO:0000256" key="1">
    <source>
        <dbReference type="ARBA" id="ARBA00004141"/>
    </source>
</evidence>
<evidence type="ECO:0000256" key="2">
    <source>
        <dbReference type="ARBA" id="ARBA00022692"/>
    </source>
</evidence>
<dbReference type="PANTHER" id="PTHR43427">
    <property type="entry name" value="CHLORIDE CHANNEL PROTEIN CLC-E"/>
    <property type="match status" value="1"/>
</dbReference>
<dbReference type="Proteomes" id="UP000288197">
    <property type="component" value="Unassembled WGS sequence"/>
</dbReference>
<dbReference type="SUPFAM" id="SSF81340">
    <property type="entry name" value="Clc chloride channel"/>
    <property type="match status" value="1"/>
</dbReference>
<keyword evidence="3" id="KW-1133">Transmembrane helix</keyword>
<dbReference type="GeneID" id="63145443"/>
<evidence type="ECO:0000256" key="3">
    <source>
        <dbReference type="ARBA" id="ARBA00022989"/>
    </source>
</evidence>
<accession>A0A369B5T2</accession>
<evidence type="ECO:0000256" key="4">
    <source>
        <dbReference type="ARBA" id="ARBA00023136"/>
    </source>
</evidence>
<dbReference type="OrthoDB" id="9767361at2"/>
<sequence>MIVRKEASMLLFSLIIGCVVGALEVGFGKILLLVTSIRINNFGYWILLLPIIGLLIEWLYKTFSQKSQEGMGLIFKVGQGEERDIPLMLIPLVTVTTWLTHLFGGSAGREGVAVQIGAALSSWVSKLKIFSNLDKEEFSKTAIVIGMAAGFSGLFQTPLAATFFALEVLIVGKLEMKSIFYTGIAAYTSYFVSRGLDFEKSSFMINHHVEITPILVVKLLILGFLFSLVGLLFSVSLKQAKAYFTRWMPNNYQKILVGGLIVAILALVLHTGRYSGLGTNLIEASFQGEIIYSYDFLLKIMLTVLTLAVGFQGGEVTPLFAIGSSFGVVMASFMGLPIEFVAALGYVAVFGSATNTFLAPILIGAEVFGYEWLPYFFITMLTAYHCNFNVSIYGKQKNLNEYL</sequence>
<comment type="caution">
    <text evidence="5">The sequence shown here is derived from an EMBL/GenBank/DDBJ whole genome shotgun (WGS) entry which is preliminary data.</text>
</comment>
<keyword evidence="2" id="KW-0812">Transmembrane</keyword>
<evidence type="ECO:0000313" key="5">
    <source>
        <dbReference type="EMBL" id="RSU05669.1"/>
    </source>
</evidence>
<dbReference type="PRINTS" id="PR00762">
    <property type="entry name" value="CLCHANNEL"/>
</dbReference>
<protein>
    <submittedName>
        <fullName evidence="5">Voltage-gated chloride channel protein</fullName>
    </submittedName>
</protein>
<keyword evidence="6" id="KW-1185">Reference proteome</keyword>
<dbReference type="InterPro" id="IPR050368">
    <property type="entry name" value="ClC-type_chloride_channel"/>
</dbReference>
<comment type="subcellular location">
    <subcellularLocation>
        <location evidence="1">Membrane</location>
        <topology evidence="1">Multi-pass membrane protein</topology>
    </subcellularLocation>
</comment>